<dbReference type="EnsemblMetazoa" id="AMIN014798-RA">
    <property type="protein sequence ID" value="AMIN014798-PA"/>
    <property type="gene ID" value="AMIN014798"/>
</dbReference>
<accession>A0A182WQ72</accession>
<evidence type="ECO:0000313" key="3">
    <source>
        <dbReference type="Proteomes" id="UP000075920"/>
    </source>
</evidence>
<name>A0A182WQ72_9DIPT</name>
<proteinExistence type="predicted"/>
<dbReference type="Proteomes" id="UP000075920">
    <property type="component" value="Unassembled WGS sequence"/>
</dbReference>
<keyword evidence="3" id="KW-1185">Reference proteome</keyword>
<feature type="chain" id="PRO_5008141680" description="Secreted protein" evidence="1">
    <location>
        <begin position="25"/>
        <end position="72"/>
    </location>
</feature>
<dbReference type="AlphaFoldDB" id="A0A182WQ72"/>
<sequence>MDFTLHRLMALIVWLLSTSWITFAVPLEYSHRTSHKRIPGRVEMRVYRGPVDHYTGSVPWGYFVRQPANHSK</sequence>
<evidence type="ECO:0008006" key="4">
    <source>
        <dbReference type="Google" id="ProtNLM"/>
    </source>
</evidence>
<feature type="signal peptide" evidence="1">
    <location>
        <begin position="1"/>
        <end position="24"/>
    </location>
</feature>
<keyword evidence="1" id="KW-0732">Signal</keyword>
<protein>
    <recommendedName>
        <fullName evidence="4">Secreted protein</fullName>
    </recommendedName>
</protein>
<evidence type="ECO:0000256" key="1">
    <source>
        <dbReference type="SAM" id="SignalP"/>
    </source>
</evidence>
<dbReference type="VEuPathDB" id="VectorBase:AMIN014798"/>
<reference evidence="3" key="1">
    <citation type="submission" date="2013-03" db="EMBL/GenBank/DDBJ databases">
        <title>The Genome Sequence of Anopheles minimus MINIMUS1.</title>
        <authorList>
            <consortium name="The Broad Institute Genomics Platform"/>
            <person name="Neafsey D.E."/>
            <person name="Walton C."/>
            <person name="Walker B."/>
            <person name="Young S.K."/>
            <person name="Zeng Q."/>
            <person name="Gargeya S."/>
            <person name="Fitzgerald M."/>
            <person name="Haas B."/>
            <person name="Abouelleil A."/>
            <person name="Allen A.W."/>
            <person name="Alvarado L."/>
            <person name="Arachchi H.M."/>
            <person name="Berlin A.M."/>
            <person name="Chapman S.B."/>
            <person name="Gainer-Dewar J."/>
            <person name="Goldberg J."/>
            <person name="Griggs A."/>
            <person name="Gujja S."/>
            <person name="Hansen M."/>
            <person name="Howarth C."/>
            <person name="Imamovic A."/>
            <person name="Ireland A."/>
            <person name="Larimer J."/>
            <person name="McCowan C."/>
            <person name="Murphy C."/>
            <person name="Pearson M."/>
            <person name="Poon T.W."/>
            <person name="Priest M."/>
            <person name="Roberts A."/>
            <person name="Saif S."/>
            <person name="Shea T."/>
            <person name="Sisk P."/>
            <person name="Sykes S."/>
            <person name="Wortman J."/>
            <person name="Nusbaum C."/>
            <person name="Birren B."/>
        </authorList>
    </citation>
    <scope>NUCLEOTIDE SEQUENCE [LARGE SCALE GENOMIC DNA]</scope>
    <source>
        <strain evidence="3">MINIMUS1</strain>
    </source>
</reference>
<organism evidence="2 3">
    <name type="scientific">Anopheles minimus</name>
    <dbReference type="NCBI Taxonomy" id="112268"/>
    <lineage>
        <taxon>Eukaryota</taxon>
        <taxon>Metazoa</taxon>
        <taxon>Ecdysozoa</taxon>
        <taxon>Arthropoda</taxon>
        <taxon>Hexapoda</taxon>
        <taxon>Insecta</taxon>
        <taxon>Pterygota</taxon>
        <taxon>Neoptera</taxon>
        <taxon>Endopterygota</taxon>
        <taxon>Diptera</taxon>
        <taxon>Nematocera</taxon>
        <taxon>Culicoidea</taxon>
        <taxon>Culicidae</taxon>
        <taxon>Anophelinae</taxon>
        <taxon>Anopheles</taxon>
    </lineage>
</organism>
<evidence type="ECO:0000313" key="2">
    <source>
        <dbReference type="EnsemblMetazoa" id="AMIN014798-PA"/>
    </source>
</evidence>
<reference evidence="2" key="2">
    <citation type="submission" date="2020-05" db="UniProtKB">
        <authorList>
            <consortium name="EnsemblMetazoa"/>
        </authorList>
    </citation>
    <scope>IDENTIFICATION</scope>
    <source>
        <strain evidence="2">MINIMUS1</strain>
    </source>
</reference>